<proteinExistence type="predicted"/>
<keyword evidence="2" id="KW-1185">Reference proteome</keyword>
<sequence length="135" mass="14150">MGQRGMLRGMDTQLPAPHVALVDDDPDVGTSLRGLLRACGYRVSLFGGAQQLLAHGLDDIQCVVSDVQMPGMDGLALLERVRAIAAAPPVILMTAFADDHVRLRALRGGAACFLAKPVDAEQLAECVRLACAGTG</sequence>
<comment type="caution">
    <text evidence="1">The sequence shown here is derived from an EMBL/GenBank/DDBJ whole genome shotgun (WGS) entry which is preliminary data.</text>
</comment>
<gene>
    <name evidence="1" type="ORF">QPK29_003620</name>
</gene>
<evidence type="ECO:0000313" key="2">
    <source>
        <dbReference type="Proteomes" id="UP001168096"/>
    </source>
</evidence>
<evidence type="ECO:0000313" key="1">
    <source>
        <dbReference type="EMBL" id="MFJ1466786.1"/>
    </source>
</evidence>
<dbReference type="Proteomes" id="UP001168096">
    <property type="component" value="Unassembled WGS sequence"/>
</dbReference>
<protein>
    <submittedName>
        <fullName evidence="1">Response regulator</fullName>
    </submittedName>
</protein>
<dbReference type="EMBL" id="JASNRB020000002">
    <property type="protein sequence ID" value="MFJ1466786.1"/>
    <property type="molecule type" value="Genomic_DNA"/>
</dbReference>
<organism evidence="1 2">
    <name type="scientific">Massilia orientalis</name>
    <dbReference type="NCBI Taxonomy" id="3050128"/>
    <lineage>
        <taxon>Bacteria</taxon>
        <taxon>Pseudomonadati</taxon>
        <taxon>Pseudomonadota</taxon>
        <taxon>Betaproteobacteria</taxon>
        <taxon>Burkholderiales</taxon>
        <taxon>Oxalobacteraceae</taxon>
        <taxon>Telluria group</taxon>
        <taxon>Massilia</taxon>
    </lineage>
</organism>
<reference evidence="1" key="1">
    <citation type="submission" date="2024-11" db="EMBL/GenBank/DDBJ databases">
        <title>Description of Massilia orientalis sp. nov., isolated from rhizosphere soil of Ageratina adenophora.</title>
        <authorList>
            <person name="Wang Y."/>
        </authorList>
    </citation>
    <scope>NUCLEOTIDE SEQUENCE</scope>
    <source>
        <strain evidence="1">YIM B02787</strain>
    </source>
</reference>
<name>A0ACC7MA99_9BURK</name>
<accession>A0ACC7MA99</accession>